<accession>A0A3Q7IRV5</accession>
<dbReference type="Proteomes" id="UP000004994">
    <property type="component" value="Chromosome 11"/>
</dbReference>
<dbReference type="InParanoid" id="A0A3Q7IRV5"/>
<evidence type="ECO:0000313" key="2">
    <source>
        <dbReference type="Proteomes" id="UP000004994"/>
    </source>
</evidence>
<keyword evidence="2" id="KW-1185">Reference proteome</keyword>
<reference evidence="1" key="2">
    <citation type="submission" date="2019-01" db="UniProtKB">
        <authorList>
            <consortium name="EnsemblPlants"/>
        </authorList>
    </citation>
    <scope>IDENTIFICATION</scope>
    <source>
        <strain evidence="1">cv. Heinz 1706</strain>
    </source>
</reference>
<reference evidence="1" key="1">
    <citation type="journal article" date="2012" name="Nature">
        <title>The tomato genome sequence provides insights into fleshy fruit evolution.</title>
        <authorList>
            <consortium name="Tomato Genome Consortium"/>
        </authorList>
    </citation>
    <scope>NUCLEOTIDE SEQUENCE [LARGE SCALE GENOMIC DNA]</scope>
    <source>
        <strain evidence="1">cv. Heinz 1706</strain>
    </source>
</reference>
<sequence>MKRDTFTTKTNQNGKVLSERFDFVQPLFFSTNQTSIFLLFRYFLHLTTTHQELQGKNQENLIE</sequence>
<evidence type="ECO:0000313" key="1">
    <source>
        <dbReference type="EnsemblPlants" id="Solyc11g010280.1.1.1"/>
    </source>
</evidence>
<dbReference type="AlphaFoldDB" id="A0A3Q7IRV5"/>
<dbReference type="PaxDb" id="4081-Solyc11g010280.1.1"/>
<dbReference type="EnsemblPlants" id="Solyc11g010280.1.1">
    <property type="protein sequence ID" value="Solyc11g010280.1.1.1"/>
    <property type="gene ID" value="Solyc11g010280.1"/>
</dbReference>
<organism evidence="1">
    <name type="scientific">Solanum lycopersicum</name>
    <name type="common">Tomato</name>
    <name type="synonym">Lycopersicon esculentum</name>
    <dbReference type="NCBI Taxonomy" id="4081"/>
    <lineage>
        <taxon>Eukaryota</taxon>
        <taxon>Viridiplantae</taxon>
        <taxon>Streptophyta</taxon>
        <taxon>Embryophyta</taxon>
        <taxon>Tracheophyta</taxon>
        <taxon>Spermatophyta</taxon>
        <taxon>Magnoliopsida</taxon>
        <taxon>eudicotyledons</taxon>
        <taxon>Gunneridae</taxon>
        <taxon>Pentapetalae</taxon>
        <taxon>asterids</taxon>
        <taxon>lamiids</taxon>
        <taxon>Solanales</taxon>
        <taxon>Solanaceae</taxon>
        <taxon>Solanoideae</taxon>
        <taxon>Solaneae</taxon>
        <taxon>Solanum</taxon>
        <taxon>Solanum subgen. Lycopersicon</taxon>
    </lineage>
</organism>
<protein>
    <submittedName>
        <fullName evidence="1">Uncharacterized protein</fullName>
    </submittedName>
</protein>
<dbReference type="Gramene" id="Solyc11g010280.1.1">
    <property type="protein sequence ID" value="Solyc11g010280.1.1.1"/>
    <property type="gene ID" value="Solyc11g010280.1"/>
</dbReference>
<proteinExistence type="predicted"/>
<name>A0A3Q7IRV5_SOLLC</name>